<dbReference type="SUPFAM" id="SSF56112">
    <property type="entry name" value="Protein kinase-like (PK-like)"/>
    <property type="match status" value="1"/>
</dbReference>
<dbReference type="EMBL" id="BFAD01000017">
    <property type="protein sequence ID" value="GBE89709.1"/>
    <property type="molecule type" value="Genomic_DNA"/>
</dbReference>
<gene>
    <name evidence="2" type="ORF">SCP_1700330</name>
</gene>
<dbReference type="OrthoDB" id="2740102at2759"/>
<dbReference type="AlphaFoldDB" id="A0A401H5Q2"/>
<keyword evidence="3" id="KW-1185">Reference proteome</keyword>
<dbReference type="PANTHER" id="PTHR37171:SF1">
    <property type="entry name" value="SERINE_THREONINE-PROTEIN KINASE YRZF-RELATED"/>
    <property type="match status" value="1"/>
</dbReference>
<dbReference type="RefSeq" id="XP_027620622.1">
    <property type="nucleotide sequence ID" value="XM_027764821.1"/>
</dbReference>
<evidence type="ECO:0000259" key="1">
    <source>
        <dbReference type="Pfam" id="PF01636"/>
    </source>
</evidence>
<dbReference type="Gene3D" id="1.10.510.10">
    <property type="entry name" value="Transferase(Phosphotransferase) domain 1"/>
    <property type="match status" value="1"/>
</dbReference>
<feature type="domain" description="Aminoglycoside phosphotransferase" evidence="1">
    <location>
        <begin position="96"/>
        <end position="188"/>
    </location>
</feature>
<protein>
    <recommendedName>
        <fullName evidence="1">Aminoglycoside phosphotransferase domain-containing protein</fullName>
    </recommendedName>
</protein>
<dbReference type="InterPro" id="IPR002575">
    <property type="entry name" value="Aminoglycoside_PTrfase"/>
</dbReference>
<dbReference type="GeneID" id="38786626"/>
<comment type="caution">
    <text evidence="2">The sequence shown here is derived from an EMBL/GenBank/DDBJ whole genome shotgun (WGS) entry which is preliminary data.</text>
</comment>
<dbReference type="Pfam" id="PF01636">
    <property type="entry name" value="APH"/>
    <property type="match status" value="1"/>
</dbReference>
<dbReference type="InterPro" id="IPR052396">
    <property type="entry name" value="Meiotic_Drive_Suppr_Kinase"/>
</dbReference>
<dbReference type="STRING" id="139825.A0A401H5Q2"/>
<accession>A0A401H5Q2</accession>
<dbReference type="InParanoid" id="A0A401H5Q2"/>
<name>A0A401H5Q2_9APHY</name>
<evidence type="ECO:0000313" key="2">
    <source>
        <dbReference type="EMBL" id="GBE89709.1"/>
    </source>
</evidence>
<organism evidence="2 3">
    <name type="scientific">Sparassis crispa</name>
    <dbReference type="NCBI Taxonomy" id="139825"/>
    <lineage>
        <taxon>Eukaryota</taxon>
        <taxon>Fungi</taxon>
        <taxon>Dikarya</taxon>
        <taxon>Basidiomycota</taxon>
        <taxon>Agaricomycotina</taxon>
        <taxon>Agaricomycetes</taxon>
        <taxon>Polyporales</taxon>
        <taxon>Sparassidaceae</taxon>
        <taxon>Sparassis</taxon>
    </lineage>
</organism>
<reference evidence="2 3" key="1">
    <citation type="journal article" date="2018" name="Sci. Rep.">
        <title>Genome sequence of the cauliflower mushroom Sparassis crispa (Hanabiratake) and its association with beneficial usage.</title>
        <authorList>
            <person name="Kiyama R."/>
            <person name="Furutani Y."/>
            <person name="Kawaguchi K."/>
            <person name="Nakanishi T."/>
        </authorList>
    </citation>
    <scope>NUCLEOTIDE SEQUENCE [LARGE SCALE GENOMIC DNA]</scope>
</reference>
<dbReference type="InterPro" id="IPR011009">
    <property type="entry name" value="Kinase-like_dom_sf"/>
</dbReference>
<sequence>MAILRFPDLYAENTPFPFFELSSVQVPDNYGDIELTLTNVTAVRKEQQVKQVYRATVDVKSGSPEATEQIPSGVICKVVYGRRSRDALAVEAHIYEILRDLQGRSIPCCLGLYKGEMEDGLAACLLLEDCGRELERKLRYTDWRFRRQLFDTLEEMHRKGIKHGDIVENNIVVNHEGSPIVVDFSTATTKHDCQYKPPLKFDIVEPDEVEFGCVELHRAAVFADVWLPQTMRYMGSNIPTRRALTPEMLAESAPRCVPPQRALEEARLSLKVFRRALAKRAQCEPYTYEFDTMGFQ</sequence>
<dbReference type="PANTHER" id="PTHR37171">
    <property type="entry name" value="SERINE/THREONINE-PROTEIN KINASE YRZF-RELATED"/>
    <property type="match status" value="1"/>
</dbReference>
<dbReference type="Proteomes" id="UP000287166">
    <property type="component" value="Unassembled WGS sequence"/>
</dbReference>
<evidence type="ECO:0000313" key="3">
    <source>
        <dbReference type="Proteomes" id="UP000287166"/>
    </source>
</evidence>
<proteinExistence type="predicted"/>